<evidence type="ECO:0000256" key="2">
    <source>
        <dbReference type="SAM" id="MobiDB-lite"/>
    </source>
</evidence>
<dbReference type="KEGG" id="oaa:100086447"/>
<feature type="compositionally biased region" description="Basic and acidic residues" evidence="2">
    <location>
        <begin position="1835"/>
        <end position="1847"/>
    </location>
</feature>
<organism evidence="3 4">
    <name type="scientific">Ornithorhynchus anatinus</name>
    <name type="common">Duckbill platypus</name>
    <dbReference type="NCBI Taxonomy" id="9258"/>
    <lineage>
        <taxon>Eukaryota</taxon>
        <taxon>Metazoa</taxon>
        <taxon>Chordata</taxon>
        <taxon>Craniata</taxon>
        <taxon>Vertebrata</taxon>
        <taxon>Euteleostomi</taxon>
        <taxon>Mammalia</taxon>
        <taxon>Monotremata</taxon>
        <taxon>Ornithorhynchidae</taxon>
        <taxon>Ornithorhynchus</taxon>
    </lineage>
</organism>
<feature type="compositionally biased region" description="Acidic residues" evidence="2">
    <location>
        <begin position="1215"/>
        <end position="1224"/>
    </location>
</feature>
<feature type="region of interest" description="Disordered" evidence="2">
    <location>
        <begin position="109"/>
        <end position="154"/>
    </location>
</feature>
<feature type="region of interest" description="Disordered" evidence="2">
    <location>
        <begin position="961"/>
        <end position="1071"/>
    </location>
</feature>
<dbReference type="OMA" id="DTDLGTQ"/>
<feature type="region of interest" description="Disordered" evidence="2">
    <location>
        <begin position="1084"/>
        <end position="1134"/>
    </location>
</feature>
<dbReference type="GO" id="GO:0005801">
    <property type="term" value="C:cis-Golgi network"/>
    <property type="evidence" value="ECO:0000318"/>
    <property type="project" value="GO_Central"/>
</dbReference>
<dbReference type="PANTHER" id="PTHR18887">
    <property type="entry name" value="GOLGI-ASSOCIATED PROTEIN GCP360-RELATED"/>
    <property type="match status" value="1"/>
</dbReference>
<feature type="region of interest" description="Disordered" evidence="2">
    <location>
        <begin position="2821"/>
        <end position="2862"/>
    </location>
</feature>
<feature type="region of interest" description="Disordered" evidence="2">
    <location>
        <begin position="2694"/>
        <end position="2738"/>
    </location>
</feature>
<dbReference type="Ensembl" id="ENSOANT00000065282.1">
    <property type="protein sequence ID" value="ENSOANP00000054845.1"/>
    <property type="gene ID" value="ENSOANG00000048420.1"/>
</dbReference>
<accession>A0A6I8PR33</accession>
<evidence type="ECO:0000313" key="4">
    <source>
        <dbReference type="Proteomes" id="UP000002279"/>
    </source>
</evidence>
<feature type="region of interest" description="Disordered" evidence="2">
    <location>
        <begin position="14"/>
        <end position="50"/>
    </location>
</feature>
<dbReference type="RefSeq" id="XP_028904721.1">
    <property type="nucleotide sequence ID" value="XM_029048888.2"/>
</dbReference>
<feature type="coiled-coil region" evidence="1">
    <location>
        <begin position="2891"/>
        <end position="2918"/>
    </location>
</feature>
<dbReference type="GeneID" id="100086447"/>
<dbReference type="Gene3D" id="1.20.5.340">
    <property type="match status" value="1"/>
</dbReference>
<feature type="region of interest" description="Disordered" evidence="2">
    <location>
        <begin position="687"/>
        <end position="719"/>
    </location>
</feature>
<feature type="compositionally biased region" description="Low complexity" evidence="2">
    <location>
        <begin position="1791"/>
        <end position="1809"/>
    </location>
</feature>
<sequence length="3109" mass="342062">MLSRLSGLANSVLHELSGDGSDADGSLLPPNPEPLGGAEVAARDEAGEEVRERLAQMEQLVVQLKELVREKDAQLQQKEATLQEERDAAEARMAKLKLQAKAKLASLNKRVEELKAQAPDPPSGPPPEGQPQPGQARGEQEGDVDQLKRQLEEKEAQVGDLQAWLDQVQAEQAAQVGALQEVIRDKDARFEAQVRQHEDELVKLLARIGAEAEVQQALSEKFQQLEAELSTVRAALEAERQEARRAVEALELQEAQRKLSLGGPQDELRHLSEQLDQEGRARAELEAQICALEQKHRAELEAQVALEQEHRAGLEAQISAMERKYQSELEAQISALEQKHRSELEARISALEQEHRSELEARVSVVELEAQISALEQKHRAKLEARVSALEQEHRSELEAHISSLEEKHRAELEARARALEQEHRSEQEARVNIAELEAQVSALEQKHRAELKARVSALEQEHQKELETRVSVAELEAQVSTLEQKHRGEMEARVSALEQEHRAELEARVSIEDLEAQFRALEQNHQAQLEARVSALEQEHQAELEEKSSYILHLQNEEQELRSAYERLRMQSAQLRQDADQPTRDAALGAPRLPDELQSESRDSGRPQLEPAPQTSETAPGTSGGEEEGLALKLATEEPGISLEKREEEPEADEGTVASGLVSDLGELQSENERLRAHVALLESQLGARAAPGELSQVSGPAEESGRSSCLDGDPSREQQALDVLLSEMKEAQEEIAFLRGQLTGPARLGPALEGEGSSIGEESGPPGSPDEGWESTVPRIGPSPPGEETWAPSDSAALADAASAPIATDLSFDALPADCTSAASTTAGPSGDSTPAGSAAVFDPTTPSDDNAPYDATAPRPASPAQHEELERLGREILALQASLRQAGEEYEANLAAKESVIRQLERRAEECQRDAELCRGALRATSDERDRLRSRLEDLGVAEALGARFRRPEETLSLTDRHGVSDGHGGVVAETERLRAAPTDGKEPLERQPVTPGDGSGGESLLRAGSTTHQPEDPGGEGPEEERDHLLATERGTADPQAGAAVEEPGGRDGAPGLGGSQEPKLQERVWSLEQEKEQLQQELQEKARSLEQEEQLQKELQERAQSLEQEKEQLQKELQERARSLEQEKEQLQKELQEAVAARKGTLKKAREQARLHREQLRQHQERADLWREQLDEQSRENRSLRDQLRQLRARGTQLAESGSPPRPGDAPEDTLEDASGDTAEKNSEEVESSLAVTQAPDGHGGPGADCAPQRGDSPTGLVRAQLEEPQLGSGASWGSHAPVADGALQPMEGEALDRTTGLGPELASSRPEAARLEQLMEELQTQLSQREEDVASLTEALAHACAESRDQKDLVAALSARLEAQALEHVDQTQRLRDELGAEAEARAQLIPLQRKLQAALVSRKEALKESRGLREELAEAREQAAGLGAALAEAEGRASAGGRERDGLVAQLETLQADYERLVAEADRSREESRSLGGSCDSLKLALEGLAQDKESLERELGALRDAREAEGAGWRERQAELQREYETLLRSYENVGGEAERVQRLLEAARREKRDLLARLRGAEAETGDAEKRLRETEQEMEGLRDKMRRFAKSKQQKILELEEENERLKAEGYAVRWDAQKDTREGAGGDAHGDADGDAHEDAHEDVQEDAGGDAHKDACEDAQKDAGGDAYGDAGRDAPKGAHEDPQGDAHLDPREDANGDSLLPAPLGPEEDLESIRSQHQALREECEALRAEKESLGLEVQDLQQRLEATGSGQSGSLEADGEREGGDGAQPAAAPPAPSNQAAEAGPASAEAHGGPSTQHVARLVEGVPDPEREEKDEEEEELHSLRERLQVSEARREALESLLTARAGELETLQASVSALGHHSQQAREELAHAVQRHKKLEEEKDDLEERLMNQLAELNGSIGDYQQAASDTQAANQRLEAEIRTLQSRIRELEEQQGPEAGDVAREEAEGRGTQPGAQPTVQSATQPVIQPAVQPVVRSAAQPEAQPAVLATAQPVAHSAARPEAGGKSLTKELQELLKEKQQEVKQLRRDCIRYQEKISGLERTIKALEFVQSEAQKEVQGARASVAGAEEARQRARAELAACRTLLDDTQSEAARVLADSLRTQEALRAGRELAERQLKSRDEDLERRLGQAEIEHGRERRNLQEQLAAQQREKVRAEEAAAEARAALGEQEQEAQRLQDSLNGTLAQLAALARSMASLQDDRDRVLDESKRWEDRFGAALQAKEDELRAAEGRCGDLRDRLRQESVRTEELQIDLARLQHDQGERESALRAELQQLQEAQEDLREEKRGLRARLEESDRLARDSREEVDGLRSQAEALRTRVAELEHTLARGEEARAAAEDRARQQAAEIQSGQFRLEQLEADLRASAGLASRLQEEIGSKEQKLVGALAAREEAVVAACSDLQQRHSQALGELESRLARKEEERAAAEAEGKAAAGRVAELEAQVAALREEGRQRQARLDSFPGAMASLQDDRERLLSDYRQLEGRHLSAILEKDRLIQEAAAESNALREQLRGARGRLDDLHSHGAKLEAELARYRRAEPGPTDGAGPEAGEEGEVQRLGAALALSRRTVAELQEELSRAREEVARGAAVAEARLSEELKHLHHDAGIMRNETETAEERVAELARDLVAVEQKLLTVNDENQALRAQVQAFGKAMSSLQDSRDQAHEALRALRRERSLPQGDGDVSSSTAKAAGVPGGSVGRTSPPPRGAGAGEAEVRSLKRAMASLQNDRDRLLQELKNLQQQHLRVSEEAGELPPLKAQLRECREEADRHRALWEKLQEQSVTWQEELHQLRLEKSEREIQDRTEKQQQQLSALSDLERRRQASPTQTPCSPPTATQEWGRCQGPVEAAEAEVEVGRLRAQLGDSLEGLHQKELRIQQLNCKLTQLFEEKSSLSAQLRGHSQSLRESHQRYSGLLNHCTALEERLRELQPQGKGPELLSTDAAPGAPQERDADPGEGDPAELRELQLRFSEAQQEQNLLKKLLAEERDQRLVAEDALSEAQERIRRWELGELGEQNSGRSLLDACGPHEQALLIEPTASSLRRVRSSVGWRRALRSLCYSRTRGPLLAAAYLLTVHVVLLLCLTGHL</sequence>
<feature type="coiled-coil region" evidence="1">
    <location>
        <begin position="2984"/>
        <end position="3025"/>
    </location>
</feature>
<dbReference type="Bgee" id="ENSOANG00000048420">
    <property type="expression patterns" value="Expressed in fibroblast and 7 other cell types or tissues"/>
</dbReference>
<feature type="compositionally biased region" description="Pro residues" evidence="2">
    <location>
        <begin position="119"/>
        <end position="130"/>
    </location>
</feature>
<feature type="region of interest" description="Disordered" evidence="2">
    <location>
        <begin position="738"/>
        <end position="800"/>
    </location>
</feature>
<feature type="compositionally biased region" description="Basic and acidic residues" evidence="2">
    <location>
        <begin position="1112"/>
        <end position="1134"/>
    </location>
</feature>
<feature type="region of interest" description="Disordered" evidence="2">
    <location>
        <begin position="1752"/>
        <end position="1847"/>
    </location>
</feature>
<dbReference type="OrthoDB" id="9904168at2759"/>
<feature type="coiled-coil region" evidence="1">
    <location>
        <begin position="2422"/>
        <end position="2537"/>
    </location>
</feature>
<feature type="compositionally biased region" description="Basic and acidic residues" evidence="2">
    <location>
        <begin position="145"/>
        <end position="154"/>
    </location>
</feature>
<feature type="region of interest" description="Disordered" evidence="2">
    <location>
        <begin position="573"/>
        <end position="666"/>
    </location>
</feature>
<evidence type="ECO:0000313" key="3">
    <source>
        <dbReference type="Ensembl" id="ENSOANP00000054845.1"/>
    </source>
</evidence>
<dbReference type="InterPro" id="IPR026202">
    <property type="entry name" value="GOLGB1"/>
</dbReference>
<dbReference type="InParanoid" id="A0A6I8PR33"/>
<proteinExistence type="predicted"/>
<feature type="compositionally biased region" description="Basic and acidic residues" evidence="2">
    <location>
        <begin position="1661"/>
        <end position="1676"/>
    </location>
</feature>
<feature type="compositionally biased region" description="Basic and acidic residues" evidence="2">
    <location>
        <begin position="977"/>
        <end position="993"/>
    </location>
</feature>
<reference evidence="3" key="2">
    <citation type="submission" date="2025-08" db="UniProtKB">
        <authorList>
            <consortium name="Ensembl"/>
        </authorList>
    </citation>
    <scope>IDENTIFICATION</scope>
    <source>
        <strain evidence="3">Glennie</strain>
    </source>
</reference>
<name>A0A6I8PR33_ORNAN</name>
<dbReference type="PANTHER" id="PTHR18887:SF2">
    <property type="entry name" value="GOLGIN SUBFAMILY B MEMBER 1"/>
    <property type="match status" value="1"/>
</dbReference>
<gene>
    <name evidence="3" type="primary">GOLGB1</name>
</gene>
<dbReference type="Proteomes" id="UP000002279">
    <property type="component" value="Chromosome 1"/>
</dbReference>
<feature type="coiled-coil region" evidence="1">
    <location>
        <begin position="1409"/>
        <end position="1513"/>
    </location>
</feature>
<feature type="region of interest" description="Disordered" evidence="2">
    <location>
        <begin position="1870"/>
        <end position="1897"/>
    </location>
</feature>
<feature type="region of interest" description="Disordered" evidence="2">
    <location>
        <begin position="822"/>
        <end position="873"/>
    </location>
</feature>
<feature type="compositionally biased region" description="Low complexity" evidence="2">
    <location>
        <begin position="755"/>
        <end position="767"/>
    </location>
</feature>
<feature type="compositionally biased region" description="Basic and acidic residues" evidence="2">
    <location>
        <begin position="1084"/>
        <end position="1106"/>
    </location>
</feature>
<feature type="region of interest" description="Disordered" evidence="2">
    <location>
        <begin position="1607"/>
        <end position="1732"/>
    </location>
</feature>
<protein>
    <submittedName>
        <fullName evidence="3">Golgin B1</fullName>
    </submittedName>
</protein>
<feature type="compositionally biased region" description="Polar residues" evidence="2">
    <location>
        <begin position="2845"/>
        <end position="2859"/>
    </location>
</feature>
<evidence type="ECO:0000256" key="1">
    <source>
        <dbReference type="SAM" id="Coils"/>
    </source>
</evidence>
<keyword evidence="1" id="KW-0175">Coiled coil</keyword>
<dbReference type="GO" id="GO:0005793">
    <property type="term" value="C:endoplasmic reticulum-Golgi intermediate compartment"/>
    <property type="evidence" value="ECO:0000318"/>
    <property type="project" value="GO_Central"/>
</dbReference>
<feature type="compositionally biased region" description="Polar residues" evidence="2">
    <location>
        <begin position="1970"/>
        <end position="1980"/>
    </location>
</feature>
<feature type="region of interest" description="Disordered" evidence="2">
    <location>
        <begin position="2952"/>
        <end position="2981"/>
    </location>
</feature>
<dbReference type="RefSeq" id="XP_028904895.1">
    <property type="nucleotide sequence ID" value="XM_029049062.2"/>
</dbReference>
<reference evidence="3 4" key="1">
    <citation type="journal article" date="2008" name="Nature">
        <title>Genome analysis of the platypus reveals unique signatures of evolution.</title>
        <authorList>
            <person name="Warren W.C."/>
            <person name="Hillier L.W."/>
            <person name="Marshall Graves J.A."/>
            <person name="Birney E."/>
            <person name="Ponting C.P."/>
            <person name="Grutzner F."/>
            <person name="Belov K."/>
            <person name="Miller W."/>
            <person name="Clarke L."/>
            <person name="Chinwalla A.T."/>
            <person name="Yang S.P."/>
            <person name="Heger A."/>
            <person name="Locke D.P."/>
            <person name="Miethke P."/>
            <person name="Waters P.D."/>
            <person name="Veyrunes F."/>
            <person name="Fulton L."/>
            <person name="Fulton B."/>
            <person name="Graves T."/>
            <person name="Wallis J."/>
            <person name="Puente X.S."/>
            <person name="Lopez-Otin C."/>
            <person name="Ordonez G.R."/>
            <person name="Eichler E.E."/>
            <person name="Chen L."/>
            <person name="Cheng Z."/>
            <person name="Deakin J.E."/>
            <person name="Alsop A."/>
            <person name="Thompson K."/>
            <person name="Kirby P."/>
            <person name="Papenfuss A.T."/>
            <person name="Wakefield M.J."/>
            <person name="Olender T."/>
            <person name="Lancet D."/>
            <person name="Huttley G.A."/>
            <person name="Smit A.F."/>
            <person name="Pask A."/>
            <person name="Temple-Smith P."/>
            <person name="Batzer M.A."/>
            <person name="Walker J.A."/>
            <person name="Konkel M.K."/>
            <person name="Harris R.S."/>
            <person name="Whittington C.M."/>
            <person name="Wong E.S."/>
            <person name="Gemmell N.J."/>
            <person name="Buschiazzo E."/>
            <person name="Vargas Jentzsch I.M."/>
            <person name="Merkel A."/>
            <person name="Schmitz J."/>
            <person name="Zemann A."/>
            <person name="Churakov G."/>
            <person name="Kriegs J.O."/>
            <person name="Brosius J."/>
            <person name="Murchison E.P."/>
            <person name="Sachidanandam R."/>
            <person name="Smith C."/>
            <person name="Hannon G.J."/>
            <person name="Tsend-Ayush E."/>
            <person name="McMillan D."/>
            <person name="Attenborough R."/>
            <person name="Rens W."/>
            <person name="Ferguson-Smith M."/>
            <person name="Lefevre C.M."/>
            <person name="Sharp J.A."/>
            <person name="Nicholas K.R."/>
            <person name="Ray D.A."/>
            <person name="Kube M."/>
            <person name="Reinhardt R."/>
            <person name="Pringle T.H."/>
            <person name="Taylor J."/>
            <person name="Jones R.C."/>
            <person name="Nixon B."/>
            <person name="Dacheux J.L."/>
            <person name="Niwa H."/>
            <person name="Sekita Y."/>
            <person name="Huang X."/>
            <person name="Stark A."/>
            <person name="Kheradpour P."/>
            <person name="Kellis M."/>
            <person name="Flicek P."/>
            <person name="Chen Y."/>
            <person name="Webber C."/>
            <person name="Hardison R."/>
            <person name="Nelson J."/>
            <person name="Hallsworth-Pepin K."/>
            <person name="Delehaunty K."/>
            <person name="Markovic C."/>
            <person name="Minx P."/>
            <person name="Feng Y."/>
            <person name="Kremitzki C."/>
            <person name="Mitreva M."/>
            <person name="Glasscock J."/>
            <person name="Wylie T."/>
            <person name="Wohldmann P."/>
            <person name="Thiru P."/>
            <person name="Nhan M.N."/>
            <person name="Pohl C.S."/>
            <person name="Smith S.M."/>
            <person name="Hou S."/>
            <person name="Nefedov M."/>
            <person name="de Jong P.J."/>
            <person name="Renfree M.B."/>
            <person name="Mardis E.R."/>
            <person name="Wilson R.K."/>
        </authorList>
    </citation>
    <scope>NUCLEOTIDE SEQUENCE [LARGE SCALE GENOMIC DNA]</scope>
    <source>
        <strain evidence="3 4">Glennie</strain>
    </source>
</reference>
<feature type="compositionally biased region" description="Basic and acidic residues" evidence="2">
    <location>
        <begin position="1626"/>
        <end position="1654"/>
    </location>
</feature>
<feature type="compositionally biased region" description="Polar residues" evidence="2">
    <location>
        <begin position="823"/>
        <end position="838"/>
    </location>
</feature>
<feature type="region of interest" description="Disordered" evidence="2">
    <location>
        <begin position="1572"/>
        <end position="1591"/>
    </location>
</feature>
<feature type="compositionally biased region" description="Basic and acidic residues" evidence="2">
    <location>
        <begin position="594"/>
        <end position="606"/>
    </location>
</feature>
<feature type="coiled-coil region" evidence="1">
    <location>
        <begin position="1318"/>
        <end position="1345"/>
    </location>
</feature>
<dbReference type="CTD" id="2804"/>
<feature type="compositionally biased region" description="Basic and acidic residues" evidence="2">
    <location>
        <begin position="1153"/>
        <end position="1194"/>
    </location>
</feature>
<feature type="compositionally biased region" description="Basic and acidic residues" evidence="2">
    <location>
        <begin position="1683"/>
        <end position="1707"/>
    </location>
</feature>
<keyword evidence="4" id="KW-1185">Reference proteome</keyword>
<feature type="compositionally biased region" description="Basic and acidic residues" evidence="2">
    <location>
        <begin position="41"/>
        <end position="50"/>
    </location>
</feature>
<feature type="region of interest" description="Disordered" evidence="2">
    <location>
        <begin position="1944"/>
        <end position="1981"/>
    </location>
</feature>
<dbReference type="GeneTree" id="ENSGT00730000111007"/>
<feature type="coiled-coil region" evidence="1">
    <location>
        <begin position="2022"/>
        <end position="2395"/>
    </location>
</feature>
<dbReference type="FunCoup" id="A0A6I8PR33">
    <property type="interactions" value="2306"/>
</dbReference>
<reference evidence="3" key="3">
    <citation type="submission" date="2025-09" db="UniProtKB">
        <authorList>
            <consortium name="Ensembl"/>
        </authorList>
    </citation>
    <scope>IDENTIFICATION</scope>
    <source>
        <strain evidence="3">Glennie</strain>
    </source>
</reference>
<feature type="region of interest" description="Disordered" evidence="2">
    <location>
        <begin position="1147"/>
        <end position="1290"/>
    </location>
</feature>